<dbReference type="Proteomes" id="UP000288716">
    <property type="component" value="Unassembled WGS sequence"/>
</dbReference>
<dbReference type="Gene3D" id="3.80.10.10">
    <property type="entry name" value="Ribonuclease Inhibitor"/>
    <property type="match status" value="1"/>
</dbReference>
<dbReference type="PROSITE" id="PS51450">
    <property type="entry name" value="LRR"/>
    <property type="match status" value="1"/>
</dbReference>
<evidence type="ECO:0000256" key="3">
    <source>
        <dbReference type="SAM" id="SignalP"/>
    </source>
</evidence>
<proteinExistence type="predicted"/>
<accession>A0A443SHL1</accession>
<dbReference type="VEuPathDB" id="VectorBase:LDEU005024"/>
<evidence type="ECO:0000256" key="1">
    <source>
        <dbReference type="ARBA" id="ARBA00022614"/>
    </source>
</evidence>
<feature type="chain" id="PRO_5019398635" evidence="3">
    <location>
        <begin position="22"/>
        <end position="389"/>
    </location>
</feature>
<dbReference type="InterPro" id="IPR032675">
    <property type="entry name" value="LRR_dom_sf"/>
</dbReference>
<name>A0A443SHL1_9ACAR</name>
<dbReference type="PANTHER" id="PTHR24366:SF96">
    <property type="entry name" value="LEUCINE RICH REPEAT CONTAINING 53"/>
    <property type="match status" value="1"/>
</dbReference>
<keyword evidence="3" id="KW-0732">Signal</keyword>
<evidence type="ECO:0000256" key="2">
    <source>
        <dbReference type="ARBA" id="ARBA00022737"/>
    </source>
</evidence>
<dbReference type="InterPro" id="IPR003591">
    <property type="entry name" value="Leu-rich_rpt_typical-subtyp"/>
</dbReference>
<evidence type="ECO:0000313" key="4">
    <source>
        <dbReference type="EMBL" id="RWS27017.1"/>
    </source>
</evidence>
<sequence length="389" mass="44787">MSSLRGFIIFIVILTVSRTSARDMSHEPFYAPRDIRVFCPPEDVITPCKCHNTTGILQCFSSLVTDASLSNVFSNLAMHFAQTQEKHVRGLQLYKTEVTHLNKEILGEISMECVDMNGNQNLSLNRLHRVTFATSKSILKTFIYTGVIEAFWVEQEPNDGAIFEIVDGFMQLTTFWVSETSIPSIQRSAFGRWELPNMKTVYLAKNEIQDIGDYAFYRLPNLTYLNLQRNSILKITNDTFAFEKASEETLILDLTYNLLTMENIEKGAFTRLNRPVTVYLNDNFVTYLDEDVFKPIISDERNFVSVKRNPIVCDCRMSWLLGEDIDFMARVEGLTCKGRRQIWYYTVMELDNQCNVTVESSSQSFHFVHSTFTLEILVIIVFMLNITSL</sequence>
<protein>
    <submittedName>
        <fullName evidence="4">Protein slit-like protein</fullName>
    </submittedName>
</protein>
<dbReference type="EMBL" id="NCKV01002315">
    <property type="protein sequence ID" value="RWS27017.1"/>
    <property type="molecule type" value="Genomic_DNA"/>
</dbReference>
<dbReference type="SMART" id="SM00369">
    <property type="entry name" value="LRR_TYP"/>
    <property type="match status" value="2"/>
</dbReference>
<dbReference type="STRING" id="299467.A0A443SHL1"/>
<comment type="caution">
    <text evidence="4">The sequence shown here is derived from an EMBL/GenBank/DDBJ whole genome shotgun (WGS) entry which is preliminary data.</text>
</comment>
<organism evidence="4 5">
    <name type="scientific">Leptotrombidium deliense</name>
    <dbReference type="NCBI Taxonomy" id="299467"/>
    <lineage>
        <taxon>Eukaryota</taxon>
        <taxon>Metazoa</taxon>
        <taxon>Ecdysozoa</taxon>
        <taxon>Arthropoda</taxon>
        <taxon>Chelicerata</taxon>
        <taxon>Arachnida</taxon>
        <taxon>Acari</taxon>
        <taxon>Acariformes</taxon>
        <taxon>Trombidiformes</taxon>
        <taxon>Prostigmata</taxon>
        <taxon>Anystina</taxon>
        <taxon>Parasitengona</taxon>
        <taxon>Trombiculoidea</taxon>
        <taxon>Trombiculidae</taxon>
        <taxon>Leptotrombidium</taxon>
    </lineage>
</organism>
<evidence type="ECO:0000313" key="5">
    <source>
        <dbReference type="Proteomes" id="UP000288716"/>
    </source>
</evidence>
<feature type="signal peptide" evidence="3">
    <location>
        <begin position="1"/>
        <end position="21"/>
    </location>
</feature>
<dbReference type="InterPro" id="IPR001611">
    <property type="entry name" value="Leu-rich_rpt"/>
</dbReference>
<dbReference type="SUPFAM" id="SSF52058">
    <property type="entry name" value="L domain-like"/>
    <property type="match status" value="1"/>
</dbReference>
<dbReference type="Pfam" id="PF13855">
    <property type="entry name" value="LRR_8"/>
    <property type="match status" value="1"/>
</dbReference>
<dbReference type="AlphaFoldDB" id="A0A443SHL1"/>
<dbReference type="PANTHER" id="PTHR24366">
    <property type="entry name" value="IG(IMMUNOGLOBULIN) AND LRR(LEUCINE RICH REPEAT) DOMAINS"/>
    <property type="match status" value="1"/>
</dbReference>
<dbReference type="OrthoDB" id="9985976at2759"/>
<gene>
    <name evidence="4" type="ORF">B4U80_10724</name>
</gene>
<reference evidence="4 5" key="1">
    <citation type="journal article" date="2018" name="Gigascience">
        <title>Genomes of trombidid mites reveal novel predicted allergens and laterally-transferred genes associated with secondary metabolism.</title>
        <authorList>
            <person name="Dong X."/>
            <person name="Chaisiri K."/>
            <person name="Xia D."/>
            <person name="Armstrong S.D."/>
            <person name="Fang Y."/>
            <person name="Donnelly M.J."/>
            <person name="Kadowaki T."/>
            <person name="McGarry J.W."/>
            <person name="Darby A.C."/>
            <person name="Makepeace B.L."/>
        </authorList>
    </citation>
    <scope>NUCLEOTIDE SEQUENCE [LARGE SCALE GENOMIC DNA]</scope>
    <source>
        <strain evidence="4">UoL-UT</strain>
    </source>
</reference>
<keyword evidence="2" id="KW-0677">Repeat</keyword>
<keyword evidence="5" id="KW-1185">Reference proteome</keyword>
<keyword evidence="1" id="KW-0433">Leucine-rich repeat</keyword>